<proteinExistence type="predicted"/>
<gene>
    <name evidence="1" type="ORF">RM519_09190</name>
</gene>
<evidence type="ECO:0000313" key="1">
    <source>
        <dbReference type="EMBL" id="MDT0553416.1"/>
    </source>
</evidence>
<evidence type="ECO:0008006" key="3">
    <source>
        <dbReference type="Google" id="ProtNLM"/>
    </source>
</evidence>
<reference evidence="1 2" key="1">
    <citation type="submission" date="2023-09" db="EMBL/GenBank/DDBJ databases">
        <authorList>
            <person name="Rey-Velasco X."/>
        </authorList>
    </citation>
    <scope>NUCLEOTIDE SEQUENCE [LARGE SCALE GENOMIC DNA]</scope>
    <source>
        <strain evidence="1 2">P050</strain>
    </source>
</reference>
<dbReference type="Proteomes" id="UP001252186">
    <property type="component" value="Unassembled WGS sequence"/>
</dbReference>
<dbReference type="RefSeq" id="WP_311593430.1">
    <property type="nucleotide sequence ID" value="NZ_JAVRHV010000004.1"/>
</dbReference>
<keyword evidence="2" id="KW-1185">Reference proteome</keyword>
<name>A0ABU2Y5D8_9FLAO</name>
<accession>A0ABU2Y5D8</accession>
<protein>
    <recommendedName>
        <fullName evidence="3">GLPGLI family protein</fullName>
    </recommendedName>
</protein>
<organism evidence="1 2">
    <name type="scientific">Urechidicola vernalis</name>
    <dbReference type="NCBI Taxonomy" id="3075600"/>
    <lineage>
        <taxon>Bacteria</taxon>
        <taxon>Pseudomonadati</taxon>
        <taxon>Bacteroidota</taxon>
        <taxon>Flavobacteriia</taxon>
        <taxon>Flavobacteriales</taxon>
        <taxon>Flavobacteriaceae</taxon>
        <taxon>Urechidicola</taxon>
    </lineage>
</organism>
<evidence type="ECO:0000313" key="2">
    <source>
        <dbReference type="Proteomes" id="UP001252186"/>
    </source>
</evidence>
<comment type="caution">
    <text evidence="1">The sequence shown here is derived from an EMBL/GenBank/DDBJ whole genome shotgun (WGS) entry which is preliminary data.</text>
</comment>
<dbReference type="EMBL" id="JAVRHV010000004">
    <property type="protein sequence ID" value="MDT0553416.1"/>
    <property type="molecule type" value="Genomic_DNA"/>
</dbReference>
<sequence>MKRVILISMALLMCNVLVGQRNDNSKYWITFEYKAKEGMVQKFMEAAAEKTTKFNSNPDHSMMTYRVITGRNSGTFVRVQSSKSPADFDKDRSAEGEYWNENVGKYIGENIGRKHWVLLDSGSYNSDPENTTPKKFVEWRSFDVKPSGILHFRRFMYRIAKTLEKREVEGTRFLYRLVSGGNRNLFVVVMPFDTFKRSNQQEFENSFRDDYNELHGYGTFDEDQANFDNSLENWGEMIETLQLEPSMTTGMMNK</sequence>